<dbReference type="RefSeq" id="WP_191004347.1">
    <property type="nucleotide sequence ID" value="NZ_JACXAD010000005.1"/>
</dbReference>
<proteinExistence type="predicted"/>
<feature type="compositionally biased region" description="Basic residues" evidence="1">
    <location>
        <begin position="102"/>
        <end position="111"/>
    </location>
</feature>
<evidence type="ECO:0000313" key="3">
    <source>
        <dbReference type="Proteomes" id="UP000612233"/>
    </source>
</evidence>
<protein>
    <submittedName>
        <fullName evidence="2">Uncharacterized protein</fullName>
    </submittedName>
</protein>
<keyword evidence="3" id="KW-1185">Reference proteome</keyword>
<comment type="caution">
    <text evidence="2">The sequence shown here is derived from an EMBL/GenBank/DDBJ whole genome shotgun (WGS) entry which is preliminary data.</text>
</comment>
<gene>
    <name evidence="2" type="ORF">IC235_06455</name>
</gene>
<sequence>MAKDKKKAKKDKLPVSDDLLDVAAVSLKKYRKVTKQLGKLSTGQKIVGSIALLAAGLTYLAKQADGVASPCAPNDAATLPAAVEAAYAADDAETVPPAAAPRKSRKRTKAT</sequence>
<organism evidence="2 3">
    <name type="scientific">Hymenobacter montanus</name>
    <dbReference type="NCBI Taxonomy" id="2771359"/>
    <lineage>
        <taxon>Bacteria</taxon>
        <taxon>Pseudomonadati</taxon>
        <taxon>Bacteroidota</taxon>
        <taxon>Cytophagia</taxon>
        <taxon>Cytophagales</taxon>
        <taxon>Hymenobacteraceae</taxon>
        <taxon>Hymenobacter</taxon>
    </lineage>
</organism>
<reference evidence="2" key="1">
    <citation type="submission" date="2020-09" db="EMBL/GenBank/DDBJ databases">
        <authorList>
            <person name="Kim M.K."/>
        </authorList>
    </citation>
    <scope>NUCLEOTIDE SEQUENCE</scope>
    <source>
        <strain evidence="2">BT664</strain>
    </source>
</reference>
<feature type="region of interest" description="Disordered" evidence="1">
    <location>
        <begin position="90"/>
        <end position="111"/>
    </location>
</feature>
<dbReference type="Proteomes" id="UP000612233">
    <property type="component" value="Unassembled WGS sequence"/>
</dbReference>
<dbReference type="AlphaFoldDB" id="A0A927GIN3"/>
<dbReference type="EMBL" id="JACXAD010000005">
    <property type="protein sequence ID" value="MBD2767530.1"/>
    <property type="molecule type" value="Genomic_DNA"/>
</dbReference>
<evidence type="ECO:0000313" key="2">
    <source>
        <dbReference type="EMBL" id="MBD2767530.1"/>
    </source>
</evidence>
<evidence type="ECO:0000256" key="1">
    <source>
        <dbReference type="SAM" id="MobiDB-lite"/>
    </source>
</evidence>
<accession>A0A927GIN3</accession>
<name>A0A927GIN3_9BACT</name>